<evidence type="ECO:0000313" key="2">
    <source>
        <dbReference type="EMBL" id="EHQ29703.1"/>
    </source>
</evidence>
<dbReference type="Proteomes" id="UP000002774">
    <property type="component" value="Chromosome"/>
</dbReference>
<dbReference type="PROSITE" id="PS50042">
    <property type="entry name" value="CNMP_BINDING_3"/>
    <property type="match status" value="1"/>
</dbReference>
<dbReference type="EMBL" id="CM001403">
    <property type="protein sequence ID" value="EHQ29703.1"/>
    <property type="molecule type" value="Genomic_DNA"/>
</dbReference>
<evidence type="ECO:0000313" key="3">
    <source>
        <dbReference type="Proteomes" id="UP000002774"/>
    </source>
</evidence>
<dbReference type="HOGENOM" id="CLU_075053_9_3_10"/>
<dbReference type="STRING" id="714943.Mucpa_5634"/>
<organism evidence="2 3">
    <name type="scientific">Mucilaginibacter paludis DSM 18603</name>
    <dbReference type="NCBI Taxonomy" id="714943"/>
    <lineage>
        <taxon>Bacteria</taxon>
        <taxon>Pseudomonadati</taxon>
        <taxon>Bacteroidota</taxon>
        <taxon>Sphingobacteriia</taxon>
        <taxon>Sphingobacteriales</taxon>
        <taxon>Sphingobacteriaceae</taxon>
        <taxon>Mucilaginibacter</taxon>
    </lineage>
</organism>
<dbReference type="Gene3D" id="2.60.120.10">
    <property type="entry name" value="Jelly Rolls"/>
    <property type="match status" value="1"/>
</dbReference>
<dbReference type="SUPFAM" id="SSF51206">
    <property type="entry name" value="cAMP-binding domain-like"/>
    <property type="match status" value="1"/>
</dbReference>
<dbReference type="Pfam" id="PF00027">
    <property type="entry name" value="cNMP_binding"/>
    <property type="match status" value="1"/>
</dbReference>
<dbReference type="eggNOG" id="COG0664">
    <property type="taxonomic scope" value="Bacteria"/>
</dbReference>
<dbReference type="InterPro" id="IPR014710">
    <property type="entry name" value="RmlC-like_jellyroll"/>
</dbReference>
<dbReference type="AlphaFoldDB" id="H1Y168"/>
<protein>
    <submittedName>
        <fullName evidence="2">Transcriptional regulator, Crp/Fnr family</fullName>
    </submittedName>
</protein>
<dbReference type="InterPro" id="IPR000595">
    <property type="entry name" value="cNMP-bd_dom"/>
</dbReference>
<sequence length="194" mass="22556">MEATLLLQTLNLIQPLSGKLQQRFAECLEEAHYPKKHILLQPGQTCRKIYFIVEGLARAWYLTDKQKECTTWFMREGDMMISVYSFYTQQPASETIEVLEDSTILSLSWAQVQGIYADFPEFNFIGRILTEKYYIASEQRTNLLRNGTAIDRYNLLLQMHPDIIQRVPLWMVASHLNVSHEALCRIRGQHVSAN</sequence>
<keyword evidence="3" id="KW-1185">Reference proteome</keyword>
<proteinExistence type="predicted"/>
<dbReference type="CDD" id="cd00038">
    <property type="entry name" value="CAP_ED"/>
    <property type="match status" value="1"/>
</dbReference>
<feature type="domain" description="Cyclic nucleotide-binding" evidence="1">
    <location>
        <begin position="12"/>
        <end position="108"/>
    </location>
</feature>
<dbReference type="InterPro" id="IPR018490">
    <property type="entry name" value="cNMP-bd_dom_sf"/>
</dbReference>
<name>H1Y168_9SPHI</name>
<dbReference type="SMART" id="SM00100">
    <property type="entry name" value="cNMP"/>
    <property type="match status" value="1"/>
</dbReference>
<gene>
    <name evidence="2" type="ORF">Mucpa_5634</name>
</gene>
<dbReference type="RefSeq" id="WP_008511033.1">
    <property type="nucleotide sequence ID" value="NZ_CM001403.1"/>
</dbReference>
<dbReference type="OrthoDB" id="948610at2"/>
<reference evidence="2" key="1">
    <citation type="submission" date="2011-09" db="EMBL/GenBank/DDBJ databases">
        <title>The permanent draft genome of Mucilaginibacter paludis DSM 18603.</title>
        <authorList>
            <consortium name="US DOE Joint Genome Institute (JGI-PGF)"/>
            <person name="Lucas S."/>
            <person name="Han J."/>
            <person name="Lapidus A."/>
            <person name="Bruce D."/>
            <person name="Goodwin L."/>
            <person name="Pitluck S."/>
            <person name="Peters L."/>
            <person name="Kyrpides N."/>
            <person name="Mavromatis K."/>
            <person name="Ivanova N."/>
            <person name="Mikhailova N."/>
            <person name="Held B."/>
            <person name="Detter J.C."/>
            <person name="Tapia R."/>
            <person name="Han C."/>
            <person name="Land M."/>
            <person name="Hauser L."/>
            <person name="Markowitz V."/>
            <person name="Cheng J.-F."/>
            <person name="Hugenholtz P."/>
            <person name="Woyke T."/>
            <person name="Wu D."/>
            <person name="Tindall B."/>
            <person name="Brambilla E."/>
            <person name="Klenk H.-P."/>
            <person name="Eisen J.A."/>
        </authorList>
    </citation>
    <scope>NUCLEOTIDE SEQUENCE [LARGE SCALE GENOMIC DNA]</scope>
    <source>
        <strain evidence="2">DSM 18603</strain>
    </source>
</reference>
<evidence type="ECO:0000259" key="1">
    <source>
        <dbReference type="PROSITE" id="PS50042"/>
    </source>
</evidence>
<accession>H1Y168</accession>